<sequence>MGAFLSTLPAPAFTRPTRLPGWDLRLLTAHLVHLQQQMIEDVREGTTARPASTGEFMRAAQAYGRRITEHAEAIAAEDDGPTLARQLRRNVGELASLVDKATPDVVASVPPLRMRDHLRLTAIEWVIHSDDINAVFGAQPIPIDAQAQADAVRCLAEVLAHSNPGHSIEVRVPPLSAVQCGFPGDPTHTRGTPPNVVEAEPMVFARLASGRVSFADAVGNGLTASGTRADISDMLPLL</sequence>
<evidence type="ECO:0000313" key="3">
    <source>
        <dbReference type="EMBL" id="TQL62894.1"/>
    </source>
</evidence>
<feature type="domain" description="Bacterial SCP orthologue" evidence="2">
    <location>
        <begin position="146"/>
        <end position="237"/>
    </location>
</feature>
<proteinExistence type="predicted"/>
<dbReference type="Pfam" id="PF17844">
    <property type="entry name" value="SCP_3"/>
    <property type="match status" value="1"/>
</dbReference>
<accession>A0A542ZRB5</accession>
<comment type="caution">
    <text evidence="3">The sequence shown here is derived from an EMBL/GenBank/DDBJ whole genome shotgun (WGS) entry which is preliminary data.</text>
</comment>
<dbReference type="InterPro" id="IPR024344">
    <property type="entry name" value="MDMPI_metal-binding"/>
</dbReference>
<feature type="domain" description="Mycothiol-dependent maleylpyruvate isomerase metal-binding" evidence="1">
    <location>
        <begin position="3"/>
        <end position="132"/>
    </location>
</feature>
<dbReference type="InterPro" id="IPR017517">
    <property type="entry name" value="Maleyloyr_isom"/>
</dbReference>
<gene>
    <name evidence="3" type="ORF">FB460_0685</name>
</gene>
<name>A0A542ZRB5_9ACTN</name>
<evidence type="ECO:0000259" key="2">
    <source>
        <dbReference type="Pfam" id="PF17844"/>
    </source>
</evidence>
<evidence type="ECO:0000259" key="1">
    <source>
        <dbReference type="Pfam" id="PF11716"/>
    </source>
</evidence>
<organism evidence="3 4">
    <name type="scientific">Propioniferax innocua</name>
    <dbReference type="NCBI Taxonomy" id="1753"/>
    <lineage>
        <taxon>Bacteria</taxon>
        <taxon>Bacillati</taxon>
        <taxon>Actinomycetota</taxon>
        <taxon>Actinomycetes</taxon>
        <taxon>Propionibacteriales</taxon>
        <taxon>Propionibacteriaceae</taxon>
        <taxon>Propioniferax</taxon>
    </lineage>
</organism>
<dbReference type="AlphaFoldDB" id="A0A542ZRB5"/>
<dbReference type="Pfam" id="PF11716">
    <property type="entry name" value="MDMPI_N"/>
    <property type="match status" value="1"/>
</dbReference>
<keyword evidence="4" id="KW-1185">Reference proteome</keyword>
<reference evidence="3 4" key="1">
    <citation type="submission" date="2019-06" db="EMBL/GenBank/DDBJ databases">
        <title>Sequencing the genomes of 1000 actinobacteria strains.</title>
        <authorList>
            <person name="Klenk H.-P."/>
        </authorList>
    </citation>
    <scope>NUCLEOTIDE SEQUENCE [LARGE SCALE GENOMIC DNA]</scope>
    <source>
        <strain evidence="3 4">DSM 8251</strain>
    </source>
</reference>
<evidence type="ECO:0000313" key="4">
    <source>
        <dbReference type="Proteomes" id="UP000316196"/>
    </source>
</evidence>
<dbReference type="SUPFAM" id="SSF109854">
    <property type="entry name" value="DinB/YfiT-like putative metalloenzymes"/>
    <property type="match status" value="1"/>
</dbReference>
<dbReference type="EMBL" id="VFOR01000001">
    <property type="protein sequence ID" value="TQL62894.1"/>
    <property type="molecule type" value="Genomic_DNA"/>
</dbReference>
<dbReference type="Gene3D" id="3.30.1050.40">
    <property type="match status" value="1"/>
</dbReference>
<dbReference type="GO" id="GO:0046872">
    <property type="term" value="F:metal ion binding"/>
    <property type="evidence" value="ECO:0007669"/>
    <property type="project" value="InterPro"/>
</dbReference>
<dbReference type="InterPro" id="IPR041629">
    <property type="entry name" value="SCP_3"/>
</dbReference>
<dbReference type="InterPro" id="IPR034660">
    <property type="entry name" value="DinB/YfiT-like"/>
</dbReference>
<dbReference type="NCBIfam" id="TIGR03083">
    <property type="entry name" value="maleylpyruvate isomerase family mycothiol-dependent enzyme"/>
    <property type="match status" value="1"/>
</dbReference>
<protein>
    <submittedName>
        <fullName evidence="3">Uncharacterized protein (TIGR03083 family)</fullName>
    </submittedName>
</protein>
<dbReference type="Proteomes" id="UP000316196">
    <property type="component" value="Unassembled WGS sequence"/>
</dbReference>